<dbReference type="PANTHER" id="PTHR43245">
    <property type="entry name" value="BIFUNCTIONAL POLYMYXIN RESISTANCE PROTEIN ARNA"/>
    <property type="match status" value="1"/>
</dbReference>
<comment type="caution">
    <text evidence="2">The sequence shown here is derived from an EMBL/GenBank/DDBJ whole genome shotgun (WGS) entry which is preliminary data.</text>
</comment>
<dbReference type="InterPro" id="IPR036291">
    <property type="entry name" value="NAD(P)-bd_dom_sf"/>
</dbReference>
<evidence type="ECO:0000259" key="1">
    <source>
        <dbReference type="Pfam" id="PF01370"/>
    </source>
</evidence>
<evidence type="ECO:0000313" key="2">
    <source>
        <dbReference type="EMBL" id="PRH80504.1"/>
    </source>
</evidence>
<proteinExistence type="predicted"/>
<keyword evidence="3" id="KW-1185">Reference proteome</keyword>
<evidence type="ECO:0000313" key="3">
    <source>
        <dbReference type="Proteomes" id="UP000239322"/>
    </source>
</evidence>
<organism evidence="2 3">
    <name type="scientific">Streptomyces solincola</name>
    <dbReference type="NCBI Taxonomy" id="2100817"/>
    <lineage>
        <taxon>Bacteria</taxon>
        <taxon>Bacillati</taxon>
        <taxon>Actinomycetota</taxon>
        <taxon>Actinomycetes</taxon>
        <taxon>Kitasatosporales</taxon>
        <taxon>Streptomycetaceae</taxon>
        <taxon>Streptomyces</taxon>
    </lineage>
</organism>
<dbReference type="InterPro" id="IPR050177">
    <property type="entry name" value="Lipid_A_modif_metabolic_enz"/>
</dbReference>
<dbReference type="EMBL" id="PVLV01000053">
    <property type="protein sequence ID" value="PRH80504.1"/>
    <property type="molecule type" value="Genomic_DNA"/>
</dbReference>
<protein>
    <submittedName>
        <fullName evidence="2">Autoregulator biosynthesis protein</fullName>
    </submittedName>
</protein>
<dbReference type="InterPro" id="IPR001509">
    <property type="entry name" value="Epimerase_deHydtase"/>
</dbReference>
<sequence length="335" mass="35211">MRPGPARPRTVVLTGATGFIGSAVLAELRRRADRDRTADGGPALVVRAVGRRAPEGAAAALVDEWTPADLERPDTLAGVCRGADALLHTASLIGTDEVRCAAVNTLGTAALMADARAAGVRRIVHLSTAAVYGPGPHRDLAVDQVRPAPVSACSRTRLAGEGYARAAGASVLRPGLVLGDGDRWVVPALAELLEAVPGSWGGGRAMLSLVAVGDLARLITRLGLARQAPPAGRVWHAGHPEPVSLARLLDTLAHHRIVPAAPALALDWETCVRRLGASGSRVGERQLSLFAQDYWYDSRPVWRAARCRPGPGPLTRLADAAPWYRALLADRAAPR</sequence>
<dbReference type="PANTHER" id="PTHR43245:SF52">
    <property type="entry name" value="NAD-DEPENDENT EPIMERASE_DEHYDRATASE"/>
    <property type="match status" value="1"/>
</dbReference>
<dbReference type="Proteomes" id="UP000239322">
    <property type="component" value="Unassembled WGS sequence"/>
</dbReference>
<reference evidence="2 3" key="1">
    <citation type="submission" date="2018-03" db="EMBL/GenBank/DDBJ databases">
        <title>Novel Streptomyces sp. from soil.</title>
        <authorList>
            <person name="Tan G.Y.A."/>
            <person name="Lee Z.Y."/>
        </authorList>
    </citation>
    <scope>NUCLEOTIDE SEQUENCE [LARGE SCALE GENOMIC DNA]</scope>
    <source>
        <strain evidence="2 3">ST5x</strain>
    </source>
</reference>
<dbReference type="Gene3D" id="3.40.50.720">
    <property type="entry name" value="NAD(P)-binding Rossmann-like Domain"/>
    <property type="match status" value="1"/>
</dbReference>
<name>A0A2S9Q1F8_9ACTN</name>
<accession>A0A2S9Q1F8</accession>
<feature type="domain" description="NAD-dependent epimerase/dehydratase" evidence="1">
    <location>
        <begin position="11"/>
        <end position="237"/>
    </location>
</feature>
<dbReference type="RefSeq" id="WP_105867451.1">
    <property type="nucleotide sequence ID" value="NZ_PVLV01000053.1"/>
</dbReference>
<dbReference type="Pfam" id="PF01370">
    <property type="entry name" value="Epimerase"/>
    <property type="match status" value="1"/>
</dbReference>
<dbReference type="AlphaFoldDB" id="A0A2S9Q1F8"/>
<dbReference type="OrthoDB" id="3174087at2"/>
<dbReference type="SUPFAM" id="SSF51735">
    <property type="entry name" value="NAD(P)-binding Rossmann-fold domains"/>
    <property type="match status" value="1"/>
</dbReference>
<gene>
    <name evidence="2" type="ORF">C6N75_04085</name>
</gene>